<proteinExistence type="predicted"/>
<sequence>MPPPSSQPREPIVGPENPEAPFPLRLQGKVIKGFGRGSKELLQYLMYLRTFVGLLGMDSPLSHGNDVLDVGGTFIISIFGDRGNLLTADPQSPDDLRIRVYDPNNRNQQWRCVQNDKHYFGFTGVATGRYLGRDHYRNLGVVSTQHGTTEQLLFTRLHSGYRISVENDGQMLSGQLRSDDGGGYINMEAGPSEATHLGLHLHSDSPFRRFEWVIPNSLARSSAPYYENRDSDQRMDSVAVDILQARGIRHIISLNSLPLSQEEISRLNDANIRYSHFPVPDFTAPTIAQLQGIILAMQNEPTLVYCGYGYGRTGTAISAILMSKDQKLTRFDFDGHHVQTEAQRKMLGRLRDQLFPGHRWLDDL</sequence>
<keyword evidence="2" id="KW-0288">FMN</keyword>
<name>A0A8E2JVU7_9PEZI</name>
<dbReference type="GO" id="GO:0009231">
    <property type="term" value="P:riboflavin biosynthetic process"/>
    <property type="evidence" value="ECO:0007669"/>
    <property type="project" value="InterPro"/>
</dbReference>
<dbReference type="GO" id="GO:0008531">
    <property type="term" value="F:riboflavin kinase activity"/>
    <property type="evidence" value="ECO:0007669"/>
    <property type="project" value="InterPro"/>
</dbReference>
<dbReference type="AlphaFoldDB" id="A0A8E2JVU7"/>
<evidence type="ECO:0000313" key="8">
    <source>
        <dbReference type="EMBL" id="OCL11074.1"/>
    </source>
</evidence>
<keyword evidence="1" id="KW-0285">Flavoprotein</keyword>
<evidence type="ECO:0000313" key="9">
    <source>
        <dbReference type="Proteomes" id="UP000250140"/>
    </source>
</evidence>
<dbReference type="Gene3D" id="3.90.190.10">
    <property type="entry name" value="Protein tyrosine phosphatase superfamily"/>
    <property type="match status" value="1"/>
</dbReference>
<dbReference type="Gene3D" id="2.40.30.30">
    <property type="entry name" value="Riboflavin kinase-like"/>
    <property type="match status" value="1"/>
</dbReference>
<dbReference type="GO" id="GO:0016791">
    <property type="term" value="F:phosphatase activity"/>
    <property type="evidence" value="ECO:0007669"/>
    <property type="project" value="UniProtKB-ARBA"/>
</dbReference>
<feature type="region of interest" description="Disordered" evidence="6">
    <location>
        <begin position="1"/>
        <end position="20"/>
    </location>
</feature>
<dbReference type="SUPFAM" id="SSF52799">
    <property type="entry name" value="(Phosphotyrosine protein) phosphatases II"/>
    <property type="match status" value="1"/>
</dbReference>
<dbReference type="GO" id="GO:0000166">
    <property type="term" value="F:nucleotide binding"/>
    <property type="evidence" value="ECO:0007669"/>
    <property type="project" value="UniProtKB-KW"/>
</dbReference>
<feature type="domain" description="Tyrosine specific protein phosphatases" evidence="7">
    <location>
        <begin position="298"/>
        <end position="355"/>
    </location>
</feature>
<organism evidence="8 9">
    <name type="scientific">Glonium stellatum</name>
    <dbReference type="NCBI Taxonomy" id="574774"/>
    <lineage>
        <taxon>Eukaryota</taxon>
        <taxon>Fungi</taxon>
        <taxon>Dikarya</taxon>
        <taxon>Ascomycota</taxon>
        <taxon>Pezizomycotina</taxon>
        <taxon>Dothideomycetes</taxon>
        <taxon>Pleosporomycetidae</taxon>
        <taxon>Gloniales</taxon>
        <taxon>Gloniaceae</taxon>
        <taxon>Glonium</taxon>
    </lineage>
</organism>
<gene>
    <name evidence="8" type="ORF">AOQ84DRAFT_387079</name>
</gene>
<dbReference type="InterPro" id="IPR029021">
    <property type="entry name" value="Prot-tyrosine_phosphatase-like"/>
</dbReference>
<dbReference type="InterPro" id="IPR023465">
    <property type="entry name" value="Riboflavin_kinase_dom_sf"/>
</dbReference>
<dbReference type="EMBL" id="KV749120">
    <property type="protein sequence ID" value="OCL11074.1"/>
    <property type="molecule type" value="Genomic_DNA"/>
</dbReference>
<evidence type="ECO:0000256" key="5">
    <source>
        <dbReference type="ARBA" id="ARBA00022801"/>
    </source>
</evidence>
<keyword evidence="9" id="KW-1185">Reference proteome</keyword>
<evidence type="ECO:0000256" key="1">
    <source>
        <dbReference type="ARBA" id="ARBA00022630"/>
    </source>
</evidence>
<reference evidence="8 9" key="1">
    <citation type="journal article" date="2016" name="Nat. Commun.">
        <title>Ectomycorrhizal ecology is imprinted in the genome of the dominant symbiotic fungus Cenococcum geophilum.</title>
        <authorList>
            <consortium name="DOE Joint Genome Institute"/>
            <person name="Peter M."/>
            <person name="Kohler A."/>
            <person name="Ohm R.A."/>
            <person name="Kuo A."/>
            <person name="Krutzmann J."/>
            <person name="Morin E."/>
            <person name="Arend M."/>
            <person name="Barry K.W."/>
            <person name="Binder M."/>
            <person name="Choi C."/>
            <person name="Clum A."/>
            <person name="Copeland A."/>
            <person name="Grisel N."/>
            <person name="Haridas S."/>
            <person name="Kipfer T."/>
            <person name="LaButti K."/>
            <person name="Lindquist E."/>
            <person name="Lipzen A."/>
            <person name="Maire R."/>
            <person name="Meier B."/>
            <person name="Mihaltcheva S."/>
            <person name="Molinier V."/>
            <person name="Murat C."/>
            <person name="Poggeler S."/>
            <person name="Quandt C.A."/>
            <person name="Sperisen C."/>
            <person name="Tritt A."/>
            <person name="Tisserant E."/>
            <person name="Crous P.W."/>
            <person name="Henrissat B."/>
            <person name="Nehls U."/>
            <person name="Egli S."/>
            <person name="Spatafora J.W."/>
            <person name="Grigoriev I.V."/>
            <person name="Martin F.M."/>
        </authorList>
    </citation>
    <scope>NUCLEOTIDE SEQUENCE [LARGE SCALE GENOMIC DNA]</scope>
    <source>
        <strain evidence="8 9">CBS 207.34</strain>
    </source>
</reference>
<keyword evidence="3" id="KW-0808">Transferase</keyword>
<keyword evidence="5" id="KW-0378">Hydrolase</keyword>
<dbReference type="Proteomes" id="UP000250140">
    <property type="component" value="Unassembled WGS sequence"/>
</dbReference>
<dbReference type="InterPro" id="IPR000387">
    <property type="entry name" value="Tyr_Pase_dom"/>
</dbReference>
<dbReference type="InterPro" id="IPR057023">
    <property type="entry name" value="PTP-SAK"/>
</dbReference>
<accession>A0A8E2JVU7</accession>
<evidence type="ECO:0000259" key="7">
    <source>
        <dbReference type="PROSITE" id="PS50056"/>
    </source>
</evidence>
<dbReference type="Pfam" id="PF22784">
    <property type="entry name" value="PTP-SAK"/>
    <property type="match status" value="1"/>
</dbReference>
<keyword evidence="4" id="KW-0547">Nucleotide-binding</keyword>
<dbReference type="OrthoDB" id="432447at2759"/>
<dbReference type="PROSITE" id="PS50056">
    <property type="entry name" value="TYR_PHOSPHATASE_2"/>
    <property type="match status" value="1"/>
</dbReference>
<evidence type="ECO:0000256" key="6">
    <source>
        <dbReference type="SAM" id="MobiDB-lite"/>
    </source>
</evidence>
<protein>
    <recommendedName>
        <fullName evidence="7">Tyrosine specific protein phosphatases domain-containing protein</fullName>
    </recommendedName>
</protein>
<evidence type="ECO:0000256" key="4">
    <source>
        <dbReference type="ARBA" id="ARBA00022741"/>
    </source>
</evidence>
<evidence type="ECO:0000256" key="2">
    <source>
        <dbReference type="ARBA" id="ARBA00022643"/>
    </source>
</evidence>
<evidence type="ECO:0000256" key="3">
    <source>
        <dbReference type="ARBA" id="ARBA00022679"/>
    </source>
</evidence>